<dbReference type="GO" id="GO:0050479">
    <property type="term" value="F:glyceryl-ether monooxygenase activity"/>
    <property type="evidence" value="ECO:0007669"/>
    <property type="project" value="TreeGrafter"/>
</dbReference>
<dbReference type="eggNOG" id="COG3000">
    <property type="taxonomic scope" value="Bacteria"/>
</dbReference>
<evidence type="ECO:0000256" key="4">
    <source>
        <dbReference type="ARBA" id="ARBA00023002"/>
    </source>
</evidence>
<dbReference type="Proteomes" id="UP000008808">
    <property type="component" value="Chromosome"/>
</dbReference>
<comment type="subcellular location">
    <subcellularLocation>
        <location evidence="1">Endomembrane system</location>
        <topology evidence="1">Multi-pass membrane protein</topology>
    </subcellularLocation>
</comment>
<evidence type="ECO:0000256" key="7">
    <source>
        <dbReference type="SAM" id="Phobius"/>
    </source>
</evidence>
<feature type="transmembrane region" description="Helical" evidence="7">
    <location>
        <begin position="149"/>
        <end position="175"/>
    </location>
</feature>
<dbReference type="GO" id="GO:0006643">
    <property type="term" value="P:membrane lipid metabolic process"/>
    <property type="evidence" value="ECO:0007669"/>
    <property type="project" value="TreeGrafter"/>
</dbReference>
<evidence type="ECO:0000256" key="3">
    <source>
        <dbReference type="ARBA" id="ARBA00022989"/>
    </source>
</evidence>
<dbReference type="AlphaFoldDB" id="Q2N7Q1"/>
<dbReference type="EMBL" id="CP000157">
    <property type="protein sequence ID" value="ABC64290.1"/>
    <property type="molecule type" value="Genomic_DNA"/>
</dbReference>
<accession>Q2N7Q1</accession>
<dbReference type="HOGENOM" id="CLU_033631_0_1_5"/>
<evidence type="ECO:0000256" key="2">
    <source>
        <dbReference type="ARBA" id="ARBA00022692"/>
    </source>
</evidence>
<reference evidence="10" key="1">
    <citation type="journal article" date="2009" name="J. Bacteriol.">
        <title>Complete genome sequence of Erythrobacter litoralis HTCC2594.</title>
        <authorList>
            <person name="Oh H.M."/>
            <person name="Giovannoni S.J."/>
            <person name="Ferriera S."/>
            <person name="Johnson J."/>
            <person name="Cho J.C."/>
        </authorList>
    </citation>
    <scope>NUCLEOTIDE SEQUENCE [LARGE SCALE GENOMIC DNA]</scope>
    <source>
        <strain evidence="10">HTCC2594</strain>
    </source>
</reference>
<gene>
    <name evidence="9" type="ordered locus">ELI_10990</name>
</gene>
<dbReference type="GO" id="GO:0016020">
    <property type="term" value="C:membrane"/>
    <property type="evidence" value="ECO:0007669"/>
    <property type="project" value="GOC"/>
</dbReference>
<dbReference type="GO" id="GO:0005506">
    <property type="term" value="F:iron ion binding"/>
    <property type="evidence" value="ECO:0007669"/>
    <property type="project" value="InterPro"/>
</dbReference>
<dbReference type="PANTHER" id="PTHR21624:SF1">
    <property type="entry name" value="ALKYLGLYCEROL MONOOXYGENASE"/>
    <property type="match status" value="1"/>
</dbReference>
<evidence type="ECO:0000256" key="5">
    <source>
        <dbReference type="ARBA" id="ARBA00023098"/>
    </source>
</evidence>
<evidence type="ECO:0000259" key="8">
    <source>
        <dbReference type="Pfam" id="PF04116"/>
    </source>
</evidence>
<dbReference type="PANTHER" id="PTHR21624">
    <property type="entry name" value="STEROL DESATURASE-RELATED PROTEIN"/>
    <property type="match status" value="1"/>
</dbReference>
<dbReference type="RefSeq" id="WP_011415113.1">
    <property type="nucleotide sequence ID" value="NC_007722.1"/>
</dbReference>
<keyword evidence="3 7" id="KW-1133">Transmembrane helix</keyword>
<dbReference type="KEGG" id="eli:ELI_10990"/>
<evidence type="ECO:0000313" key="9">
    <source>
        <dbReference type="EMBL" id="ABC64290.1"/>
    </source>
</evidence>
<dbReference type="InterPro" id="IPR006694">
    <property type="entry name" value="Fatty_acid_hydroxylase"/>
</dbReference>
<keyword evidence="6 7" id="KW-0472">Membrane</keyword>
<sequence>MQVFGLDAPLAAFAIIAATFVIFAAIEFAVPFRALTQSKPRRWLTNLALFAIDTLALRLLVPVVLVGMAALAETRGWGLFNMLGWPAWLEVTLAILALDLALYLQHWATHRVPLLWRMHRVHHVDRDFDITTAARFHPFEILLSMLYKLAIVTLLGAPVLAVFLFEVVFTMLTIFNHSNTRLPQRIEPAVRALIVTPDMHRVHHSVVERETNSNYGTMLSLWDRLFGTYRAEPEAGQEGVRIGLGEYQDDQPARLGWSLLLPFVSNRRS</sequence>
<organism evidence="9 10">
    <name type="scientific">Erythrobacter litoralis (strain HTCC2594)</name>
    <dbReference type="NCBI Taxonomy" id="314225"/>
    <lineage>
        <taxon>Bacteria</taxon>
        <taxon>Pseudomonadati</taxon>
        <taxon>Pseudomonadota</taxon>
        <taxon>Alphaproteobacteria</taxon>
        <taxon>Sphingomonadales</taxon>
        <taxon>Erythrobacteraceae</taxon>
        <taxon>Erythrobacter/Porphyrobacter group</taxon>
        <taxon>Erythrobacter</taxon>
    </lineage>
</organism>
<keyword evidence="2 7" id="KW-0812">Transmembrane</keyword>
<feature type="domain" description="Fatty acid hydroxylase" evidence="8">
    <location>
        <begin position="92"/>
        <end position="228"/>
    </location>
</feature>
<dbReference type="STRING" id="314225.ELI_10990"/>
<keyword evidence="4" id="KW-0560">Oxidoreductase</keyword>
<dbReference type="Pfam" id="PF04116">
    <property type="entry name" value="FA_hydroxylase"/>
    <property type="match status" value="1"/>
</dbReference>
<dbReference type="InterPro" id="IPR051689">
    <property type="entry name" value="Sterol_desaturase/TMEM195"/>
</dbReference>
<keyword evidence="5" id="KW-0443">Lipid metabolism</keyword>
<dbReference type="GO" id="GO:0008610">
    <property type="term" value="P:lipid biosynthetic process"/>
    <property type="evidence" value="ECO:0007669"/>
    <property type="project" value="InterPro"/>
</dbReference>
<evidence type="ECO:0000313" key="10">
    <source>
        <dbReference type="Proteomes" id="UP000008808"/>
    </source>
</evidence>
<evidence type="ECO:0000256" key="1">
    <source>
        <dbReference type="ARBA" id="ARBA00004127"/>
    </source>
</evidence>
<feature type="transmembrane region" description="Helical" evidence="7">
    <location>
        <begin position="47"/>
        <end position="71"/>
    </location>
</feature>
<name>Q2N7Q1_ERYLH</name>
<evidence type="ECO:0000256" key="6">
    <source>
        <dbReference type="ARBA" id="ARBA00023136"/>
    </source>
</evidence>
<feature type="transmembrane region" description="Helical" evidence="7">
    <location>
        <begin position="12"/>
        <end position="35"/>
    </location>
</feature>
<keyword evidence="10" id="KW-1185">Reference proteome</keyword>
<protein>
    <submittedName>
        <fullName evidence="9">Sterol desaturase, homolog</fullName>
    </submittedName>
</protein>
<dbReference type="OrthoDB" id="9770329at2"/>
<feature type="transmembrane region" description="Helical" evidence="7">
    <location>
        <begin position="83"/>
        <end position="104"/>
    </location>
</feature>
<proteinExistence type="predicted"/>
<dbReference type="GO" id="GO:0012505">
    <property type="term" value="C:endomembrane system"/>
    <property type="evidence" value="ECO:0007669"/>
    <property type="project" value="UniProtKB-SubCell"/>
</dbReference>